<dbReference type="InterPro" id="IPR053163">
    <property type="entry name" value="HTH-type_regulator_Rgg"/>
</dbReference>
<dbReference type="Proteomes" id="UP001152614">
    <property type="component" value="Unassembled WGS sequence"/>
</dbReference>
<protein>
    <submittedName>
        <fullName evidence="2">Rgg/GadR/MutR family transcriptional regulator</fullName>
    </submittedName>
</protein>
<dbReference type="InterPro" id="IPR010057">
    <property type="entry name" value="Transcription_activator_Rgg_C"/>
</dbReference>
<dbReference type="CDD" id="cd00093">
    <property type="entry name" value="HTH_XRE"/>
    <property type="match status" value="1"/>
</dbReference>
<sequence length="277" mass="32523">MIYRKYGETFRRIREQSHLSLSDFSSIGISKGALSNFERGKSMMNFEKVTSALQIMGVSLEDFEAFLNDYSLNEPDFLIQEIEKATAAEDKNQLLKLIKVSENQNFSHIALAAKSSLRVLTTEEIEEITDYLYEIDIWSYRELCIFYLTMENLSTRDILYILDLFLAPGHSFLNSRKYQGYLLQACCRAVTVFSSRGYREYGEYILNKIEQYELVNSMFLRNLRNITRGYWIYCFVDKEEGNQLMLSALSIFEAVSTPDNFNYYKHRYEKLVKKLNN</sequence>
<dbReference type="RefSeq" id="WP_278229378.1">
    <property type="nucleotide sequence ID" value="NZ_JAOWLY010000017.1"/>
</dbReference>
<reference evidence="2" key="2">
    <citation type="journal article" date="2023" name="Food Microbiol.">
        <title>Evaluation of the fermentation potential of lactic acid bacteria isolated from herbs, fruits and vegetables as starter cultures in nut-based milk alternatives.</title>
        <authorList>
            <person name="Huang W."/>
            <person name="Dong A."/>
            <person name="Pham H.T."/>
            <person name="Zhou C."/>
            <person name="Huo Z."/>
            <person name="Watjen A.P."/>
            <person name="Prakash S."/>
            <person name="Bang-Berthelsen C.H."/>
            <person name="Turner M.S."/>
        </authorList>
    </citation>
    <scope>NUCLEOTIDE SEQUENCE</scope>
    <source>
        <strain evidence="2">3</strain>
    </source>
</reference>
<dbReference type="PANTHER" id="PTHR37038">
    <property type="entry name" value="TRANSCRIPTIONAL REGULATOR-RELATED"/>
    <property type="match status" value="1"/>
</dbReference>
<evidence type="ECO:0000313" key="3">
    <source>
        <dbReference type="Proteomes" id="UP001152614"/>
    </source>
</evidence>
<dbReference type="AlphaFoldDB" id="A0A9X4S5B6"/>
<gene>
    <name evidence="2" type="ORF">OGZ51_12500</name>
</gene>
<proteinExistence type="predicted"/>
<dbReference type="SMART" id="SM00530">
    <property type="entry name" value="HTH_XRE"/>
    <property type="match status" value="1"/>
</dbReference>
<dbReference type="GO" id="GO:0003677">
    <property type="term" value="F:DNA binding"/>
    <property type="evidence" value="ECO:0007669"/>
    <property type="project" value="InterPro"/>
</dbReference>
<feature type="domain" description="HTH cro/C1-type" evidence="1">
    <location>
        <begin position="10"/>
        <end position="63"/>
    </location>
</feature>
<dbReference type="SUPFAM" id="SSF47413">
    <property type="entry name" value="lambda repressor-like DNA-binding domains"/>
    <property type="match status" value="1"/>
</dbReference>
<dbReference type="EMBL" id="JAOWLY010000017">
    <property type="protein sequence ID" value="MDG4984965.1"/>
    <property type="molecule type" value="Genomic_DNA"/>
</dbReference>
<dbReference type="InterPro" id="IPR010982">
    <property type="entry name" value="Lambda_DNA-bd_dom_sf"/>
</dbReference>
<name>A0A9X4S5B6_9LACT</name>
<reference evidence="2" key="1">
    <citation type="submission" date="2022-10" db="EMBL/GenBank/DDBJ databases">
        <authorList>
            <person name="Turner M.S."/>
            <person name="Huang W."/>
        </authorList>
    </citation>
    <scope>NUCLEOTIDE SEQUENCE</scope>
    <source>
        <strain evidence="2">3</strain>
    </source>
</reference>
<dbReference type="Pfam" id="PF21259">
    <property type="entry name" value="Rgg_C"/>
    <property type="match status" value="1"/>
</dbReference>
<evidence type="ECO:0000259" key="1">
    <source>
        <dbReference type="PROSITE" id="PS50943"/>
    </source>
</evidence>
<accession>A0A9X4S5B6</accession>
<evidence type="ECO:0000313" key="2">
    <source>
        <dbReference type="EMBL" id="MDG4984965.1"/>
    </source>
</evidence>
<comment type="caution">
    <text evidence="2">The sequence shown here is derived from an EMBL/GenBank/DDBJ whole genome shotgun (WGS) entry which is preliminary data.</text>
</comment>
<organism evidence="2 3">
    <name type="scientific">Lactococcus lactis</name>
    <dbReference type="NCBI Taxonomy" id="1358"/>
    <lineage>
        <taxon>Bacteria</taxon>
        <taxon>Bacillati</taxon>
        <taxon>Bacillota</taxon>
        <taxon>Bacilli</taxon>
        <taxon>Lactobacillales</taxon>
        <taxon>Streptococcaceae</taxon>
        <taxon>Lactococcus</taxon>
    </lineage>
</organism>
<dbReference type="NCBIfam" id="TIGR01716">
    <property type="entry name" value="RGG_Cterm"/>
    <property type="match status" value="1"/>
</dbReference>
<dbReference type="PROSITE" id="PS50943">
    <property type="entry name" value="HTH_CROC1"/>
    <property type="match status" value="1"/>
</dbReference>
<dbReference type="InterPro" id="IPR001387">
    <property type="entry name" value="Cro/C1-type_HTH"/>
</dbReference>
<dbReference type="Pfam" id="PF01381">
    <property type="entry name" value="HTH_3"/>
    <property type="match status" value="1"/>
</dbReference>
<dbReference type="Gene3D" id="1.10.260.40">
    <property type="entry name" value="lambda repressor-like DNA-binding domains"/>
    <property type="match status" value="1"/>
</dbReference>